<dbReference type="EMBL" id="JADEVV010000077">
    <property type="protein sequence ID" value="MBE9255648.1"/>
    <property type="molecule type" value="Genomic_DNA"/>
</dbReference>
<reference evidence="3 4" key="1">
    <citation type="submission" date="2020-10" db="EMBL/GenBank/DDBJ databases">
        <authorList>
            <person name="Castelo-Branco R."/>
            <person name="Eusebio N."/>
            <person name="Adriana R."/>
            <person name="Vieira A."/>
            <person name="Brugerolle De Fraissinette N."/>
            <person name="Rezende De Castro R."/>
            <person name="Schneider M.P."/>
            <person name="Vasconcelos V."/>
            <person name="Leao P.N."/>
        </authorList>
    </citation>
    <scope>NUCLEOTIDE SEQUENCE [LARGE SCALE GENOMIC DNA]</scope>
    <source>
        <strain evidence="3 4">LEGE 00031</strain>
    </source>
</reference>
<dbReference type="PANTHER" id="PTHR46580">
    <property type="entry name" value="SENSOR KINASE-RELATED"/>
    <property type="match status" value="1"/>
</dbReference>
<dbReference type="InterPro" id="IPR041690">
    <property type="entry name" value="Cadherin_5"/>
</dbReference>
<dbReference type="SUPFAM" id="SSF69318">
    <property type="entry name" value="Integrin alpha N-terminal domain"/>
    <property type="match status" value="1"/>
</dbReference>
<dbReference type="Pfam" id="PF13517">
    <property type="entry name" value="FG-GAP_3"/>
    <property type="match status" value="1"/>
</dbReference>
<dbReference type="Proteomes" id="UP000658720">
    <property type="component" value="Unassembled WGS sequence"/>
</dbReference>
<keyword evidence="4" id="KW-1185">Reference proteome</keyword>
<dbReference type="Pfam" id="PF00353">
    <property type="entry name" value="HemolysinCabind"/>
    <property type="match status" value="4"/>
</dbReference>
<dbReference type="Gene3D" id="2.150.10.10">
    <property type="entry name" value="Serralysin-like metalloprotease, C-terminal"/>
    <property type="match status" value="4"/>
</dbReference>
<dbReference type="InterPro" id="IPR011049">
    <property type="entry name" value="Serralysin-like_metalloprot_C"/>
</dbReference>
<proteinExistence type="predicted"/>
<dbReference type="InterPro" id="IPR013517">
    <property type="entry name" value="FG-GAP"/>
</dbReference>
<dbReference type="InterPro" id="IPR001343">
    <property type="entry name" value="Hemolysn_Ca-bd"/>
</dbReference>
<dbReference type="InterPro" id="IPR018511">
    <property type="entry name" value="Hemolysin-typ_Ca-bd_CS"/>
</dbReference>
<dbReference type="PROSITE" id="PS00330">
    <property type="entry name" value="HEMOLYSIN_CALCIUM"/>
    <property type="match status" value="3"/>
</dbReference>
<dbReference type="InterPro" id="IPR038081">
    <property type="entry name" value="CalX-like_sf"/>
</dbReference>
<accession>A0ABR9VXN8</accession>
<dbReference type="SUPFAM" id="SSF89260">
    <property type="entry name" value="Collagen-binding domain"/>
    <property type="match status" value="1"/>
</dbReference>
<gene>
    <name evidence="3" type="ORF">IQ217_17770</name>
</gene>
<protein>
    <submittedName>
        <fullName evidence="3">VCBS repeat-containing protein</fullName>
    </submittedName>
</protein>
<organism evidence="3 4">
    <name type="scientific">Synechocystis salina LEGE 00031</name>
    <dbReference type="NCBI Taxonomy" id="1828736"/>
    <lineage>
        <taxon>Bacteria</taxon>
        <taxon>Bacillati</taxon>
        <taxon>Cyanobacteriota</taxon>
        <taxon>Cyanophyceae</taxon>
        <taxon>Synechococcales</taxon>
        <taxon>Merismopediaceae</taxon>
        <taxon>Synechocystis</taxon>
    </lineage>
</organism>
<dbReference type="SUPFAM" id="SSF51120">
    <property type="entry name" value="beta-Roll"/>
    <property type="match status" value="4"/>
</dbReference>
<dbReference type="Pfam" id="PF17892">
    <property type="entry name" value="Cadherin_5"/>
    <property type="match status" value="1"/>
</dbReference>
<feature type="domain" description="Cadherin-like" evidence="2">
    <location>
        <begin position="993"/>
        <end position="1088"/>
    </location>
</feature>
<evidence type="ECO:0000313" key="4">
    <source>
        <dbReference type="Proteomes" id="UP000658720"/>
    </source>
</evidence>
<dbReference type="Gene3D" id="2.60.120.380">
    <property type="match status" value="1"/>
</dbReference>
<evidence type="ECO:0000256" key="1">
    <source>
        <dbReference type="ARBA" id="ARBA00022729"/>
    </source>
</evidence>
<dbReference type="Gene3D" id="2.60.40.2030">
    <property type="match status" value="5"/>
</dbReference>
<dbReference type="SUPFAM" id="SSF141072">
    <property type="entry name" value="CalX-like"/>
    <property type="match status" value="5"/>
</dbReference>
<sequence length="3271" mass="344284">MVNLDLSAIYQQLMDFARLDSFWQSFDSVYSTNYDFASAETLRLQWANGDFSGLPQVDILQTEGLGSAVASYNPSKNTIDLSEDFFLTASSAQLNDLILSEIGYFVANLVQAGNAPEQGRNLGDFITPLSTMQGAGEFKTLAFSDSADLVLNSGNIQGIRQGLTSLLFNLNSSFSQKLGSNGLFGQLSSALLENLKQNSGFSLLQTLSTDIDQLFGFDTTLTPEEIAKRITQKLLDRGLMGAKATVTQSTADQLRYQLAFNSKNTNNFNLSTDLGISNLDLSFTGAVGLDLDLSLVLDFGIDLRTNVFFVDTVRENELSANVTLQNTQDLVGELGFLSLTASDRSPTEKTFRSSLGFSLNLLDEPDDADDLLNFSQLSTITRLNPLLTGFLSLNPNLKLGSESLTYLPKLTTELAFNTKYDFDTNDFVDANNPEISPTVNFNNVQLDLSSVFGENSLIFGLLSKVYEVIKPVAEVLDALTKNIDFITGDFPALGLNSDDFKEIVNKFLGTRGGGLNDDIFPIFKEDKRITILDLLIVGGSIYERITGKDVEVSELIKSIPLIKIVTEFTTTLEKSKELGSGKLGFGNFSFTLDNAEASALANVGANGISQPIFSGTVDSNSISNVKNKLSGFGEGFAFPLIDDPKIVFKYLTGQEDVDLFTYDLPTFDFKLNFDDLVNIPIFGPLGFTIGAGIEMQAFAGSPDFGFDIQGLTSGSNNLGDIISSGFYLVDKVGGVEKPEVIIGGNISAGVSIAPPGVGSSLIKLGGKISAQADFDLINGDDPNKVFLKELWFPFFVIDGKIFAQLNATVNIKLSTVLRILEALRTTQDASDLLLKKYLEGAVKKAGFSPEFVGGALQIVNVVTKPLEVIEEIVDRIPIGGRVGRFFKQAFKTVTRTVKKVVGTVTETVIAGSELLDSVSVGLDLNSPELILWQASFSNGSNGGGRNNGTTGYDYLYGSIGGAEDTLTVNIGDRVTRDIITPPNALPVLITVNKYGIEDRVFVFVADNFINAFSDANGDSLTKIKIISLSANGSLKLGNNAVTINQEIAVANLGSLTFVPNANFNGNTSFSWNGFDGTNYANAAATVAIAITAVNDLPVISNINKSGNTNSSVAFSAPDFTSKFTDADGNSLSKIKIVSLPNGGVLKLGNVNVSLNQEIPTSSLSSLSFVPNSGFGGNTSFAWNGFDGTDYASNWAWVNLTYPVIPAITLAVNPSSVTEDGVTNLVYTFTRSGPTTNALTVNYGITGTADSADYSGATPGSNKTITFAAGFSTVSLTINPTADTTVEPDQTVILTLASGTGYSVGTTNGVTGTITNDDDPLPAITLAVNPSSVTEDGISNLVYTFTRSGPTTNALTVNYGITGTADSADYSGATPGSNKTITFAAGSSTVSLTINPTADTTVEPDQTVILTLASGTGYTVGTTNGVIGTITNDDSNNDNFANRISVSGTVVSTSGTNVGFTGETGEPNQSGSLNSAWWSWTAPVSGNVTIDTIGSNFDTVLSVYTGNALNALALVPNGQNDDIGGGVVQSRVSFGATSGTTYQIAVDGYDSTTGNINLNILPSKSTSVTIAVSPSSVTEDGPNSLIFTLTRTGNLNSALTVNYALSGSASLPFTSGEDYRIIGSAANIANFAVGSDTTTIIVDPIADFNNEDNETVTVTINSSSGYTIGTQASVTGTIQNDDFKNNDNFANRTKVSGQNLFVTGTNVGFTGETGEPNQSGAINSAWWSWTAPVSGVVLISTFGSNFDTFLSIYTGNTLNTLTLEDFNDDESPGITVSEVFLEVSSNTTYQIAVDGFDNLTGEIGLSIGYEEVFFNSPLSLNNATTFALSTEEIATIPVNADFEKSTIQNSIIAFTNTDFEKSTTEDSVITFTATDFSTAFSQNLTKIKITELPNASAGSLQLITPEIIFNIDLNEEIALADLDKLVFIPNENFNGNASFSWTGFNGTAFVPTPAKVNLTITPVADRPTLADVNKYGPASVVTFTQNDFIQKFSDADGDALTKIKITSLPTNGILKLGNTNVDFDQEIPVASLNNLTFTPNAGFSESTSFGWNGFDGTNYAFFDASVNLTLNNPGNSLNTAFNIGQLLETKRYTNSIGQAGSSDYYRLEMLDFGLLTVLLEDLSSNVDLQLLSVSGEVLQSSTQSETQSERVDFAVDPGIYFIRVLQVDAASTDYTLRLTPNIDEVVRIVHLGDGIDGEVIAVLKPAFPGAITEFSQEFSGIKKISAGGGKGNDIIELQPGVKSAAELMGGEGNDQLQGGDGRDSLSGGVGDDTLIGGLGADTLNGDDGIDTVDYSASNAAVTANLTTQIASGGHAQGDRLIGIENIEGSDFNDNLTGSDADNLLLGGTGNDTLNGGAGNDILVGGLGNDSMSGGTGNDTYLVDSLGDVVRETSTLSTEIDDVESIVDYTLPANVENLLLNGSVAVRGTGNALNNTIIGNNLNNILDGGAGDDLLIGGLGNDTMTGGSGNDTYLVDSLGDVVIETSTLATEIDTVESSVNFTLGANLEDLILTDGAIIGIGNNLNNFISGNEANNTLIGNAGNDTLFGDLGNDILIAVNSTNSSPGKGEIDLFAGDLGADRFILGDANWLGYDDGISSPGSNDYADIIDFESNEGDTIQLKGRSSDYILNVLGQDTQLLLNKPGNEPDELIGIIRGKTNLNLNGSYFTYILGQDEDPPSITLAVNPSSVTEDGVTNLVYTFTRSGPTTNALTVNYGITGTADSADYSGATPGSNKTITFAAGSSTVSLTINPTADTTVEPDQTVILTLASGTGYTVGTTNGVIGTITNDDSNNDNFANRISVSGTVVSTSGTNVGFTGETGEPNQFGALNSAWWSWTAPVSGNVTIDTIGSNFDTVLSVYTGNALNALALVPNGLNDDIGGDVVQSRVSFSAISGTTYQIAVDGYDNFTGNINLNILLSTSPSVTIAVSPGSVTEDGVTNLIYTFTRSGPTTNALTVNYGITGTADSADYSGATPGSNKTITFAAGSSTVSLTINPTADTTVEPDQTVILTLASGTGYTIGTTNGVTGTITNDDIFPPTLFAIAHNTFSNINNGWFVKEGTLENTFSITSWAGWKPTALGDFNFDGQSDVIVTQPSTGYNALWIMNQGQVSWVAGLPSWGTEWQVVDTGDFNSDGNTDILVTNPSTGWNAVWNMYGTTYGSYTSASFWGGWQAVAAGDMNNDGNMDILVNYPSQGWNAVHLMNGQGGLISTEILPSWGKDWKITGTADINGDGKTDILANYPSQGWNVAWIMNDTQFGYQQGFPGGFGTEVVL</sequence>
<keyword evidence="1" id="KW-0732">Signal</keyword>
<dbReference type="PANTHER" id="PTHR46580:SF2">
    <property type="entry name" value="MAM DOMAIN-CONTAINING PROTEIN"/>
    <property type="match status" value="1"/>
</dbReference>
<dbReference type="PRINTS" id="PR00313">
    <property type="entry name" value="CABNDNGRPT"/>
</dbReference>
<name>A0ABR9VXN8_9SYNC</name>
<dbReference type="InterPro" id="IPR028994">
    <property type="entry name" value="Integrin_alpha_N"/>
</dbReference>
<comment type="caution">
    <text evidence="3">The sequence shown here is derived from an EMBL/GenBank/DDBJ whole genome shotgun (WGS) entry which is preliminary data.</text>
</comment>
<evidence type="ECO:0000313" key="3">
    <source>
        <dbReference type="EMBL" id="MBE9255648.1"/>
    </source>
</evidence>
<evidence type="ECO:0000259" key="2">
    <source>
        <dbReference type="Pfam" id="PF17892"/>
    </source>
</evidence>
<dbReference type="RefSeq" id="WP_194021154.1">
    <property type="nucleotide sequence ID" value="NZ_JADEVV010000077.1"/>
</dbReference>